<dbReference type="KEGG" id="cac:CA_C1140"/>
<dbReference type="PIR" id="F97040">
    <property type="entry name" value="F97040"/>
</dbReference>
<dbReference type="Proteomes" id="UP000000814">
    <property type="component" value="Chromosome"/>
</dbReference>
<keyword evidence="2" id="KW-1185">Reference proteome</keyword>
<evidence type="ECO:0000313" key="2">
    <source>
        <dbReference type="Proteomes" id="UP000000814"/>
    </source>
</evidence>
<protein>
    <submittedName>
        <fullName evidence="1">Uncharacterized protein</fullName>
    </submittedName>
</protein>
<name>Q97JY2_CLOAB</name>
<reference evidence="1 2" key="1">
    <citation type="journal article" date="2001" name="J. Bacteriol.">
        <title>Genome sequence and comparative analysis of the solvent-producing bacterium Clostridium acetobutylicum.</title>
        <authorList>
            <person name="Nolling J."/>
            <person name="Breton G."/>
            <person name="Omelchenko M.V."/>
            <person name="Makarova K.S."/>
            <person name="Zeng Q."/>
            <person name="Gibson R."/>
            <person name="Lee H.M."/>
            <person name="Dubois J."/>
            <person name="Qiu D."/>
            <person name="Hitti J."/>
            <person name="Wolf Y.I."/>
            <person name="Tatusov R.L."/>
            <person name="Sabathe F."/>
            <person name="Doucette-Stamm L."/>
            <person name="Soucaille P."/>
            <person name="Daly M.J."/>
            <person name="Bennett G.N."/>
            <person name="Koonin E.V."/>
            <person name="Smith D.R."/>
        </authorList>
    </citation>
    <scope>NUCLEOTIDE SEQUENCE [LARGE SCALE GENOMIC DNA]</scope>
    <source>
        <strain evidence="2">ATCC 824 / DSM 792 / JCM 1419 / LMG 5710 / VKM B-1787</strain>
    </source>
</reference>
<evidence type="ECO:0000313" key="1">
    <source>
        <dbReference type="EMBL" id="AAK79113.1"/>
    </source>
</evidence>
<dbReference type="STRING" id="272562.CA_C1140"/>
<organism evidence="1 2">
    <name type="scientific">Clostridium acetobutylicum (strain ATCC 824 / DSM 792 / JCM 1419 / IAM 19013 / LMG 5710 / NBRC 13948 / NRRL B-527 / VKM B-1787 / 2291 / W)</name>
    <dbReference type="NCBI Taxonomy" id="272562"/>
    <lineage>
        <taxon>Bacteria</taxon>
        <taxon>Bacillati</taxon>
        <taxon>Bacillota</taxon>
        <taxon>Clostridia</taxon>
        <taxon>Eubacteriales</taxon>
        <taxon>Clostridiaceae</taxon>
        <taxon>Clostridium</taxon>
    </lineage>
</organism>
<sequence length="71" mass="8270">MKCNCSNCVYAGSILNDGDQQCLRRTPKLIIIEKKNIYKECPCHHLRETEHSDDGLFTPSLETRLMLRLFK</sequence>
<dbReference type="HOGENOM" id="CLU_2732759_0_0_9"/>
<dbReference type="EMBL" id="AE001437">
    <property type="protein sequence ID" value="AAK79113.1"/>
    <property type="molecule type" value="Genomic_DNA"/>
</dbReference>
<dbReference type="AlphaFoldDB" id="Q97JY2"/>
<proteinExistence type="predicted"/>
<accession>Q97JY2</accession>
<gene>
    <name evidence="1" type="ordered locus">CA_C1140</name>
</gene>